<sequence length="100" mass="10906">MNIEKELVYTIKIANGDEVVTKVVDIDADGNYIISKPLTVVPGPQGIQMIMSLFTANPDKNFSLNKSQCSMIALARDEVRDSYIEATTGIKPVSSKILMG</sequence>
<protein>
    <submittedName>
        <fullName evidence="1">Uncharacterized protein</fullName>
    </submittedName>
</protein>
<reference evidence="1" key="1">
    <citation type="submission" date="2020-04" db="EMBL/GenBank/DDBJ databases">
        <authorList>
            <person name="Chiriac C."/>
            <person name="Salcher M."/>
            <person name="Ghai R."/>
            <person name="Kavagutti S V."/>
        </authorList>
    </citation>
    <scope>NUCLEOTIDE SEQUENCE</scope>
</reference>
<dbReference type="EMBL" id="LR796341">
    <property type="protein sequence ID" value="CAB4138157.1"/>
    <property type="molecule type" value="Genomic_DNA"/>
</dbReference>
<dbReference type="Gene3D" id="2.30.30.100">
    <property type="match status" value="1"/>
</dbReference>
<proteinExistence type="predicted"/>
<gene>
    <name evidence="1" type="ORF">UFOVP328_350</name>
</gene>
<evidence type="ECO:0000313" key="1">
    <source>
        <dbReference type="EMBL" id="CAB4138157.1"/>
    </source>
</evidence>
<organism evidence="1">
    <name type="scientific">uncultured Caudovirales phage</name>
    <dbReference type="NCBI Taxonomy" id="2100421"/>
    <lineage>
        <taxon>Viruses</taxon>
        <taxon>Duplodnaviria</taxon>
        <taxon>Heunggongvirae</taxon>
        <taxon>Uroviricota</taxon>
        <taxon>Caudoviricetes</taxon>
        <taxon>Peduoviridae</taxon>
        <taxon>Maltschvirus</taxon>
        <taxon>Maltschvirus maltsch</taxon>
    </lineage>
</organism>
<accession>A0A6J5LYK8</accession>
<name>A0A6J5LYK8_9CAUD</name>